<comment type="caution">
    <text evidence="1">The sequence shown here is derived from an EMBL/GenBank/DDBJ whole genome shotgun (WGS) entry which is preliminary data.</text>
</comment>
<sequence length="233" mass="24837">MFRADLADAGIGDGHLGFSFPISVAPGTEGSVFIKLEGSDAVLLQAGASIATPDQVDTRLDRAEVRKRLAGLKWALKHGRLPQSDFDFLRILWSFGAYERGLARRVPGEETLVVDKPLAVATQLMESYLGLDAQLEEVQLATGEALQAELRRLAAQSDAVPLLALYSTDRARLRVMEGTHVSAAPGETAPQGTMADYALTHENLVVIDIRASAELVVPPGGRVLAISAVPAIS</sequence>
<evidence type="ECO:0000313" key="1">
    <source>
        <dbReference type="EMBL" id="KTR03098.1"/>
    </source>
</evidence>
<accession>A0A175RHY2</accession>
<keyword evidence="2" id="KW-1185">Reference proteome</keyword>
<name>A0A175RHY2_9HYPH</name>
<organism evidence="1 2">
    <name type="scientific">Aureimonas ureilytica</name>
    <dbReference type="NCBI Taxonomy" id="401562"/>
    <lineage>
        <taxon>Bacteria</taxon>
        <taxon>Pseudomonadati</taxon>
        <taxon>Pseudomonadota</taxon>
        <taxon>Alphaproteobacteria</taxon>
        <taxon>Hyphomicrobiales</taxon>
        <taxon>Aurantimonadaceae</taxon>
        <taxon>Aureimonas</taxon>
    </lineage>
</organism>
<proteinExistence type="predicted"/>
<dbReference type="AlphaFoldDB" id="A0A175RHY2"/>
<evidence type="ECO:0000313" key="2">
    <source>
        <dbReference type="Proteomes" id="UP000078529"/>
    </source>
</evidence>
<gene>
    <name evidence="1" type="ORF">NS365_19625</name>
</gene>
<dbReference type="EMBL" id="LDQA01000059">
    <property type="protein sequence ID" value="KTR03098.1"/>
    <property type="molecule type" value="Genomic_DNA"/>
</dbReference>
<dbReference type="RefSeq" id="WP_058601991.1">
    <property type="nucleotide sequence ID" value="NZ_LDQA01000059.1"/>
</dbReference>
<dbReference type="Proteomes" id="UP000078529">
    <property type="component" value="Unassembled WGS sequence"/>
</dbReference>
<dbReference type="PATRIC" id="fig|401562.4.peg.3883"/>
<protein>
    <submittedName>
        <fullName evidence="1">Uncharacterized protein</fullName>
    </submittedName>
</protein>
<reference evidence="1 2" key="1">
    <citation type="journal article" date="2016" name="Front. Microbiol.">
        <title>Genomic Resource of Rice Seed Associated Bacteria.</title>
        <authorList>
            <person name="Midha S."/>
            <person name="Bansal K."/>
            <person name="Sharma S."/>
            <person name="Kumar N."/>
            <person name="Patil P.P."/>
            <person name="Chaudhry V."/>
            <person name="Patil P.B."/>
        </authorList>
    </citation>
    <scope>NUCLEOTIDE SEQUENCE [LARGE SCALE GENOMIC DNA]</scope>
    <source>
        <strain evidence="1 2">NS365</strain>
    </source>
</reference>